<organism evidence="1 2">
    <name type="scientific">Cymbomonas tetramitiformis</name>
    <dbReference type="NCBI Taxonomy" id="36881"/>
    <lineage>
        <taxon>Eukaryota</taxon>
        <taxon>Viridiplantae</taxon>
        <taxon>Chlorophyta</taxon>
        <taxon>Pyramimonadophyceae</taxon>
        <taxon>Pyramimonadales</taxon>
        <taxon>Pyramimonadaceae</taxon>
        <taxon>Cymbomonas</taxon>
    </lineage>
</organism>
<protein>
    <submittedName>
        <fullName evidence="1">Uncharacterized protein</fullName>
    </submittedName>
</protein>
<dbReference type="Proteomes" id="UP001190700">
    <property type="component" value="Unassembled WGS sequence"/>
</dbReference>
<keyword evidence="2" id="KW-1185">Reference proteome</keyword>
<evidence type="ECO:0000313" key="1">
    <source>
        <dbReference type="EMBL" id="KAK3244145.1"/>
    </source>
</evidence>
<comment type="caution">
    <text evidence="1">The sequence shown here is derived from an EMBL/GenBank/DDBJ whole genome shotgun (WGS) entry which is preliminary data.</text>
</comment>
<accession>A0AAE0BYF7</accession>
<reference evidence="1 2" key="1">
    <citation type="journal article" date="2015" name="Genome Biol. Evol.">
        <title>Comparative Genomics of a Bacterivorous Green Alga Reveals Evolutionary Causalities and Consequences of Phago-Mixotrophic Mode of Nutrition.</title>
        <authorList>
            <person name="Burns J.A."/>
            <person name="Paasch A."/>
            <person name="Narechania A."/>
            <person name="Kim E."/>
        </authorList>
    </citation>
    <scope>NUCLEOTIDE SEQUENCE [LARGE SCALE GENOMIC DNA]</scope>
    <source>
        <strain evidence="1 2">PLY_AMNH</strain>
    </source>
</reference>
<proteinExistence type="predicted"/>
<dbReference type="EMBL" id="LGRX02032212">
    <property type="protein sequence ID" value="KAK3244145.1"/>
    <property type="molecule type" value="Genomic_DNA"/>
</dbReference>
<gene>
    <name evidence="1" type="ORF">CYMTET_46234</name>
</gene>
<sequence length="230" mass="24533">MADAAAHHPQGVRVPRAPAEVPLGIATQELIMARLELRMHHLPRTRDLHKAVTAGAELAVGLVKSVSLMKVDEALVRGAKSATRLALDVGYRALTARSFGVPVQGADLEVDREQNAALFYFRGGYNNDVSMFAGGTTVDKKLALFERGELKAGDVLHFVVRGAVLEVALNDSPFEEVFTELPAGVVPLAQFGYAGNVVELRALHLAAKNGLHEAARQHATGGGRGAWACQ</sequence>
<name>A0AAE0BYF7_9CHLO</name>
<dbReference type="AlphaFoldDB" id="A0AAE0BYF7"/>
<evidence type="ECO:0000313" key="2">
    <source>
        <dbReference type="Proteomes" id="UP001190700"/>
    </source>
</evidence>